<dbReference type="InterPro" id="IPR011032">
    <property type="entry name" value="GroES-like_sf"/>
</dbReference>
<keyword evidence="1" id="KW-0560">Oxidoreductase</keyword>
<gene>
    <name evidence="4" type="ORF">AY601_2630</name>
</gene>
<dbReference type="KEGG" id="pcm:AY601_2630"/>
<dbReference type="Gene3D" id="3.90.180.10">
    <property type="entry name" value="Medium-chain alcohol dehydrogenases, catalytic domain"/>
    <property type="match status" value="1"/>
</dbReference>
<proteinExistence type="predicted"/>
<evidence type="ECO:0000259" key="2">
    <source>
        <dbReference type="Pfam" id="PF00107"/>
    </source>
</evidence>
<dbReference type="InterPro" id="IPR036291">
    <property type="entry name" value="NAD(P)-bd_dom_sf"/>
</dbReference>
<dbReference type="RefSeq" id="WP_068401741.1">
    <property type="nucleotide sequence ID" value="NZ_CP014504.1"/>
</dbReference>
<dbReference type="AlphaFoldDB" id="A0A127VF18"/>
<dbReference type="SUPFAM" id="SSF50129">
    <property type="entry name" value="GroES-like"/>
    <property type="match status" value="1"/>
</dbReference>
<evidence type="ECO:0000313" key="4">
    <source>
        <dbReference type="EMBL" id="AMP99518.1"/>
    </source>
</evidence>
<evidence type="ECO:0000256" key="1">
    <source>
        <dbReference type="ARBA" id="ARBA00023002"/>
    </source>
</evidence>
<name>A0A127VF18_9SPHI</name>
<evidence type="ECO:0000259" key="3">
    <source>
        <dbReference type="Pfam" id="PF08240"/>
    </source>
</evidence>
<sequence>MLTLQLLSPGNFQYKDLPMPEREAGHALIKLNRVGICGTDYHAYTGNQPFFSYPRVLGHEICGTVAEIEDNGSFNEGDLVTILPYLNCGKCIACKNSRENCCTHLSVLGVHQDGALSEFISVPIQFLIPSRGLGADELALVEPLAIAAHGVATAQVSPGETVLVLGAGPIGLGTAAIAKIKGAKVIVADFNKTRLDYCANQLGISLLINLSEEEMRSGICRLLGEEFPLVIIDCSGNLQAINGALNFLAHSGRIVLIGLQKQEIVLSHPEFHKREASLKSSRNALREDFNFVIDCLLKNEIPVSAFISHRVKFQDLAHDFQTLSDPKQMVIKAMVDFG</sequence>
<dbReference type="Pfam" id="PF00107">
    <property type="entry name" value="ADH_zinc_N"/>
    <property type="match status" value="1"/>
</dbReference>
<dbReference type="PANTHER" id="PTHR43401:SF3">
    <property type="entry name" value="L-GALACTONATE-5-DEHYDROGENASE"/>
    <property type="match status" value="1"/>
</dbReference>
<dbReference type="SUPFAM" id="SSF51735">
    <property type="entry name" value="NAD(P)-binding Rossmann-fold domains"/>
    <property type="match status" value="1"/>
</dbReference>
<dbReference type="OrthoDB" id="9787435at2"/>
<dbReference type="CDD" id="cd08261">
    <property type="entry name" value="Zn_ADH7"/>
    <property type="match status" value="1"/>
</dbReference>
<protein>
    <submittedName>
        <fullName evidence="4">Alcohol dehydrogenase GroES domain protein</fullName>
    </submittedName>
</protein>
<keyword evidence="5" id="KW-1185">Reference proteome</keyword>
<dbReference type="PATRIC" id="fig|188932.3.peg.2741"/>
<dbReference type="EMBL" id="CP014504">
    <property type="protein sequence ID" value="AMP99518.1"/>
    <property type="molecule type" value="Genomic_DNA"/>
</dbReference>
<dbReference type="GO" id="GO:0016491">
    <property type="term" value="F:oxidoreductase activity"/>
    <property type="evidence" value="ECO:0007669"/>
    <property type="project" value="UniProtKB-KW"/>
</dbReference>
<accession>A0A127VF18</accession>
<reference evidence="4 5" key="1">
    <citation type="submission" date="2016-03" db="EMBL/GenBank/DDBJ databases">
        <title>Complete genome sequence of Pedobacter cryoconitis PAMC 27485.</title>
        <authorList>
            <person name="Lee J."/>
            <person name="Kim O.-S."/>
        </authorList>
    </citation>
    <scope>NUCLEOTIDE SEQUENCE [LARGE SCALE GENOMIC DNA]</scope>
    <source>
        <strain evidence="4 5">PAMC 27485</strain>
    </source>
</reference>
<dbReference type="InterPro" id="IPR013149">
    <property type="entry name" value="ADH-like_C"/>
</dbReference>
<dbReference type="Gene3D" id="3.40.50.720">
    <property type="entry name" value="NAD(P)-binding Rossmann-like Domain"/>
    <property type="match status" value="1"/>
</dbReference>
<evidence type="ECO:0000313" key="5">
    <source>
        <dbReference type="Proteomes" id="UP000071561"/>
    </source>
</evidence>
<feature type="domain" description="Alcohol dehydrogenase-like C-terminal" evidence="2">
    <location>
        <begin position="169"/>
        <end position="296"/>
    </location>
</feature>
<feature type="domain" description="Alcohol dehydrogenase-like N-terminal" evidence="3">
    <location>
        <begin position="24"/>
        <end position="129"/>
    </location>
</feature>
<dbReference type="InterPro" id="IPR013154">
    <property type="entry name" value="ADH-like_N"/>
</dbReference>
<organism evidence="4 5">
    <name type="scientific">Pedobacter cryoconitis</name>
    <dbReference type="NCBI Taxonomy" id="188932"/>
    <lineage>
        <taxon>Bacteria</taxon>
        <taxon>Pseudomonadati</taxon>
        <taxon>Bacteroidota</taxon>
        <taxon>Sphingobacteriia</taxon>
        <taxon>Sphingobacteriales</taxon>
        <taxon>Sphingobacteriaceae</taxon>
        <taxon>Pedobacter</taxon>
    </lineage>
</organism>
<dbReference type="Proteomes" id="UP000071561">
    <property type="component" value="Chromosome"/>
</dbReference>
<dbReference type="InterPro" id="IPR050129">
    <property type="entry name" value="Zn_alcohol_dh"/>
</dbReference>
<dbReference type="PANTHER" id="PTHR43401">
    <property type="entry name" value="L-THREONINE 3-DEHYDROGENASE"/>
    <property type="match status" value="1"/>
</dbReference>
<dbReference type="Pfam" id="PF08240">
    <property type="entry name" value="ADH_N"/>
    <property type="match status" value="1"/>
</dbReference>